<reference evidence="3" key="1">
    <citation type="journal article" date="2020" name="Nature">
        <title>Giant virus diversity and host interactions through global metagenomics.</title>
        <authorList>
            <person name="Schulz F."/>
            <person name="Roux S."/>
            <person name="Paez-Espino D."/>
            <person name="Jungbluth S."/>
            <person name="Walsh D.A."/>
            <person name="Denef V.J."/>
            <person name="McMahon K.D."/>
            <person name="Konstantinidis K.T."/>
            <person name="Eloe-Fadrosh E.A."/>
            <person name="Kyrpides N.C."/>
            <person name="Woyke T."/>
        </authorList>
    </citation>
    <scope>NUCLEOTIDE SEQUENCE</scope>
    <source>
        <strain evidence="3">GVMAG-M-3300013285-6</strain>
    </source>
</reference>
<proteinExistence type="predicted"/>
<dbReference type="AlphaFoldDB" id="A0A6C0BKP9"/>
<name>A0A6C0BKP9_9ZZZZ</name>
<feature type="transmembrane region" description="Helical" evidence="2">
    <location>
        <begin position="12"/>
        <end position="35"/>
    </location>
</feature>
<accession>A0A6C0BKP9</accession>
<sequence>MAKLTETQDGITLILIAIVALYTVSTMSFAVSLGFVGASLVGYHITKSKLVALLILVIPSLLVKENVDGFDTVTGTTNETGEMVAKRIEEVRQKTTPSVQPRARDAVGVLATSENFQTIAESEGKETELSGYSQVSVPAFIKEKGRLLVVPEMSMPRVGTEDKMPRENRHVGEPDMDGVDVALTPEGTGLPPADVKAVSSA</sequence>
<keyword evidence="2" id="KW-0812">Transmembrane</keyword>
<evidence type="ECO:0000313" key="3">
    <source>
        <dbReference type="EMBL" id="QHS91893.1"/>
    </source>
</evidence>
<evidence type="ECO:0000256" key="2">
    <source>
        <dbReference type="SAM" id="Phobius"/>
    </source>
</evidence>
<protein>
    <submittedName>
        <fullName evidence="3">Uncharacterized protein</fullName>
    </submittedName>
</protein>
<evidence type="ECO:0000256" key="1">
    <source>
        <dbReference type="SAM" id="MobiDB-lite"/>
    </source>
</evidence>
<organism evidence="3">
    <name type="scientific">viral metagenome</name>
    <dbReference type="NCBI Taxonomy" id="1070528"/>
    <lineage>
        <taxon>unclassified sequences</taxon>
        <taxon>metagenomes</taxon>
        <taxon>organismal metagenomes</taxon>
    </lineage>
</organism>
<dbReference type="EMBL" id="MN739166">
    <property type="protein sequence ID" value="QHS91893.1"/>
    <property type="molecule type" value="Genomic_DNA"/>
</dbReference>
<keyword evidence="2" id="KW-1133">Transmembrane helix</keyword>
<feature type="region of interest" description="Disordered" evidence="1">
    <location>
        <begin position="158"/>
        <end position="201"/>
    </location>
</feature>
<feature type="compositionally biased region" description="Basic and acidic residues" evidence="1">
    <location>
        <begin position="159"/>
        <end position="173"/>
    </location>
</feature>
<keyword evidence="2" id="KW-0472">Membrane</keyword>